<feature type="transmembrane region" description="Helical" evidence="1">
    <location>
        <begin position="98"/>
        <end position="122"/>
    </location>
</feature>
<feature type="transmembrane region" description="Helical" evidence="1">
    <location>
        <begin position="810"/>
        <end position="829"/>
    </location>
</feature>
<feature type="transmembrane region" description="Helical" evidence="1">
    <location>
        <begin position="284"/>
        <end position="304"/>
    </location>
</feature>
<dbReference type="PANTHER" id="PTHR38454:SF1">
    <property type="entry name" value="INTEGRAL MEMBRANE PROTEIN"/>
    <property type="match status" value="1"/>
</dbReference>
<keyword evidence="1" id="KW-0812">Transmembrane</keyword>
<dbReference type="Proteomes" id="UP000243297">
    <property type="component" value="Unassembled WGS sequence"/>
</dbReference>
<keyword evidence="1" id="KW-0472">Membrane</keyword>
<feature type="transmembrane region" description="Helical" evidence="1">
    <location>
        <begin position="428"/>
        <end position="445"/>
    </location>
</feature>
<gene>
    <name evidence="2" type="ORF">SAMN02745191_1018</name>
</gene>
<name>A0A1T4LSH2_9FIRM</name>
<feature type="transmembrane region" description="Helical" evidence="1">
    <location>
        <begin position="379"/>
        <end position="399"/>
    </location>
</feature>
<dbReference type="STRING" id="118967.SAMN02745191_1018"/>
<feature type="transmembrane region" description="Helical" evidence="1">
    <location>
        <begin position="12"/>
        <end position="30"/>
    </location>
</feature>
<dbReference type="Pfam" id="PF09586">
    <property type="entry name" value="YfhO"/>
    <property type="match status" value="1"/>
</dbReference>
<evidence type="ECO:0000313" key="3">
    <source>
        <dbReference type="Proteomes" id="UP000243297"/>
    </source>
</evidence>
<dbReference type="PANTHER" id="PTHR38454">
    <property type="entry name" value="INTEGRAL MEMBRANE PROTEIN-RELATED"/>
    <property type="match status" value="1"/>
</dbReference>
<keyword evidence="1" id="KW-1133">Transmembrane helix</keyword>
<reference evidence="3" key="1">
    <citation type="submission" date="2017-02" db="EMBL/GenBank/DDBJ databases">
        <authorList>
            <person name="Varghese N."/>
            <person name="Submissions S."/>
        </authorList>
    </citation>
    <scope>NUCLEOTIDE SEQUENCE [LARGE SCALE GENOMIC DNA]</scope>
    <source>
        <strain evidence="3">ATCC 25662</strain>
    </source>
</reference>
<dbReference type="InterPro" id="IPR018580">
    <property type="entry name" value="Uncharacterised_YfhO"/>
</dbReference>
<feature type="transmembrane region" description="Helical" evidence="1">
    <location>
        <begin position="129"/>
        <end position="147"/>
    </location>
</feature>
<dbReference type="AlphaFoldDB" id="A0A1T4LSH2"/>
<dbReference type="OrthoDB" id="9772884at2"/>
<dbReference type="RefSeq" id="WP_078711441.1">
    <property type="nucleotide sequence ID" value="NZ_FUWY01000002.1"/>
</dbReference>
<sequence>MKNKTSQIRLLSFSSPIFLFLIVLALLKILPFGDKTLLSLDLNSQYLAFFSYLKEIVHDPSAIFYSFSKTLGGENFGLISYYCLSPLNFISLVSPTKYLPIAITFTILIKIGLAGLSFNYFVDNKKYTSLLFSTSFALMSFFITYYSNLPWLDSIILLPIIAKGIDKLISQSKPLLYIISLTFSIIFNYYIGFMLCIFSLIYFLYKLVLDDELTKKQIYKILANYILSSLLAVGLSSIILLPTYYSLQSNKQILDLNRFELKFNMSFFDLISKLVIGSFDFNEIIRGLPNIFCGSLIILCDFMYFSSTARTKKEKLASLLVIMIFITSFIIQPINMVWHGFSTPNWFPFRYSFIFSFFLIYFGYLGFRDYQNRKCNKRLYLILTFIFILTIALLLTHSYLYLNNLKIAITIIIVLVLLTCFLLNKTKYLFIIVAIELTLNGYLILKELKFESFTEYKYFVDQYQPLIDKANELDNGFYRLEKTNYRSHNDSLLLSYNGISHNSSAETNKTRYYLSSILGYSSEDNWAHYNSGTTYSNDSLLSVKYLLTGEDLSIGYENIVDVNGIKLYKNMYALPLGVVVSEKVYQSDLQEFSWFSNQNSIWKSLSSNYSLDIMQHLEIGEIILHDLTQINNDTLTFNSNGENPFIEIKINPLKHSPIYLYMNSSNEKQVEIFANNQFIGNYFTYGQHQVLRIGEFDTNEDLTIRIQLLEDSLNIDYLNIFYQDMDIFNQYYREITNDVFEISFLSQGYISGNINASKDGIMMLNIPYDQGWKVKLDGKPIDTNSALNLFLSFPIEQGTHTISLYYLPRGIIKGVTISLISIFALIIFLKKNN</sequence>
<evidence type="ECO:0000313" key="2">
    <source>
        <dbReference type="EMBL" id="SJZ57566.1"/>
    </source>
</evidence>
<accession>A0A1T4LSH2</accession>
<keyword evidence="3" id="KW-1185">Reference proteome</keyword>
<feature type="transmembrane region" description="Helical" evidence="1">
    <location>
        <begin position="349"/>
        <end position="367"/>
    </location>
</feature>
<feature type="transmembrane region" description="Helical" evidence="1">
    <location>
        <begin position="175"/>
        <end position="205"/>
    </location>
</feature>
<dbReference type="EMBL" id="FUWY01000002">
    <property type="protein sequence ID" value="SJZ57566.1"/>
    <property type="molecule type" value="Genomic_DNA"/>
</dbReference>
<feature type="transmembrane region" description="Helical" evidence="1">
    <location>
        <begin position="405"/>
        <end position="423"/>
    </location>
</feature>
<feature type="transmembrane region" description="Helical" evidence="1">
    <location>
        <begin position="225"/>
        <end position="245"/>
    </location>
</feature>
<organism evidence="2 3">
    <name type="scientific">Anaerorhabdus furcosa</name>
    <dbReference type="NCBI Taxonomy" id="118967"/>
    <lineage>
        <taxon>Bacteria</taxon>
        <taxon>Bacillati</taxon>
        <taxon>Bacillota</taxon>
        <taxon>Erysipelotrichia</taxon>
        <taxon>Erysipelotrichales</taxon>
        <taxon>Erysipelotrichaceae</taxon>
        <taxon>Anaerorhabdus</taxon>
    </lineage>
</organism>
<feature type="transmembrane region" description="Helical" evidence="1">
    <location>
        <begin position="316"/>
        <end position="337"/>
    </location>
</feature>
<proteinExistence type="predicted"/>
<protein>
    <submittedName>
        <fullName evidence="2">Uncharacterized membrane protein YfhO</fullName>
    </submittedName>
</protein>
<evidence type="ECO:0000256" key="1">
    <source>
        <dbReference type="SAM" id="Phobius"/>
    </source>
</evidence>